<dbReference type="GO" id="GO:0016831">
    <property type="term" value="F:carboxy-lyase activity"/>
    <property type="evidence" value="ECO:0007669"/>
    <property type="project" value="UniProtKB-KW"/>
</dbReference>
<name>A0A1F4Z5X3_9BACT</name>
<feature type="modified residue" description="N6-(pyridoxal phosphate)lysine" evidence="6">
    <location>
        <position position="338"/>
    </location>
</feature>
<evidence type="ECO:0000256" key="7">
    <source>
        <dbReference type="RuleBase" id="RU000382"/>
    </source>
</evidence>
<evidence type="ECO:0008006" key="10">
    <source>
        <dbReference type="Google" id="ProtNLM"/>
    </source>
</evidence>
<dbReference type="AlphaFoldDB" id="A0A1F4Z5X3"/>
<dbReference type="Pfam" id="PF00282">
    <property type="entry name" value="Pyridoxal_deC"/>
    <property type="match status" value="1"/>
</dbReference>
<evidence type="ECO:0000256" key="6">
    <source>
        <dbReference type="PIRSR" id="PIRSR602129-50"/>
    </source>
</evidence>
<comment type="cofactor">
    <cofactor evidence="1 6 7">
        <name>pyridoxal 5'-phosphate</name>
        <dbReference type="ChEBI" id="CHEBI:597326"/>
    </cofactor>
</comment>
<accession>A0A1F4Z5X3</accession>
<keyword evidence="3" id="KW-0210">Decarboxylase</keyword>
<dbReference type="InterPro" id="IPR015424">
    <property type="entry name" value="PyrdxlP-dep_Trfase"/>
</dbReference>
<dbReference type="GO" id="GO:0019752">
    <property type="term" value="P:carboxylic acid metabolic process"/>
    <property type="evidence" value="ECO:0007669"/>
    <property type="project" value="InterPro"/>
</dbReference>
<evidence type="ECO:0000256" key="3">
    <source>
        <dbReference type="ARBA" id="ARBA00022793"/>
    </source>
</evidence>
<keyword evidence="4 6" id="KW-0663">Pyridoxal phosphate</keyword>
<evidence type="ECO:0000256" key="4">
    <source>
        <dbReference type="ARBA" id="ARBA00022898"/>
    </source>
</evidence>
<keyword evidence="5 7" id="KW-0456">Lyase</keyword>
<protein>
    <recommendedName>
        <fullName evidence="10">Pyridoxal-dependent decarboxylase</fullName>
    </recommendedName>
</protein>
<evidence type="ECO:0000256" key="1">
    <source>
        <dbReference type="ARBA" id="ARBA00001933"/>
    </source>
</evidence>
<dbReference type="Gene3D" id="3.90.1150.10">
    <property type="entry name" value="Aspartate Aminotransferase, domain 1"/>
    <property type="match status" value="1"/>
</dbReference>
<dbReference type="PANTHER" id="PTHR45677:SF8">
    <property type="entry name" value="CYSTEINE SULFINIC ACID DECARBOXYLASE"/>
    <property type="match status" value="1"/>
</dbReference>
<dbReference type="Proteomes" id="UP000176822">
    <property type="component" value="Unassembled WGS sequence"/>
</dbReference>
<dbReference type="PANTHER" id="PTHR45677">
    <property type="entry name" value="GLUTAMATE DECARBOXYLASE-RELATED"/>
    <property type="match status" value="1"/>
</dbReference>
<dbReference type="InterPro" id="IPR015421">
    <property type="entry name" value="PyrdxlP-dep_Trfase_major"/>
</dbReference>
<dbReference type="PROSITE" id="PS00392">
    <property type="entry name" value="DDC_GAD_HDC_YDC"/>
    <property type="match status" value="1"/>
</dbReference>
<organism evidence="8 9">
    <name type="scientific">Candidatus Amesbacteria bacterium RIFCSPLOWO2_01_FULL_47_33</name>
    <dbReference type="NCBI Taxonomy" id="1797258"/>
    <lineage>
        <taxon>Bacteria</taxon>
        <taxon>Candidatus Amesiibacteriota</taxon>
    </lineage>
</organism>
<evidence type="ECO:0000313" key="9">
    <source>
        <dbReference type="Proteomes" id="UP000176822"/>
    </source>
</evidence>
<dbReference type="SUPFAM" id="SSF53383">
    <property type="entry name" value="PLP-dependent transferases"/>
    <property type="match status" value="1"/>
</dbReference>
<dbReference type="GO" id="GO:0030170">
    <property type="term" value="F:pyridoxal phosphate binding"/>
    <property type="evidence" value="ECO:0007669"/>
    <property type="project" value="InterPro"/>
</dbReference>
<dbReference type="Gene3D" id="3.40.640.10">
    <property type="entry name" value="Type I PLP-dependent aspartate aminotransferase-like (Major domain)"/>
    <property type="match status" value="1"/>
</dbReference>
<proteinExistence type="inferred from homology"/>
<reference evidence="8 9" key="1">
    <citation type="journal article" date="2016" name="Nat. Commun.">
        <title>Thousands of microbial genomes shed light on interconnected biogeochemical processes in an aquifer system.</title>
        <authorList>
            <person name="Anantharaman K."/>
            <person name="Brown C.T."/>
            <person name="Hug L.A."/>
            <person name="Sharon I."/>
            <person name="Castelle C.J."/>
            <person name="Probst A.J."/>
            <person name="Thomas B.C."/>
            <person name="Singh A."/>
            <person name="Wilkins M.J."/>
            <person name="Karaoz U."/>
            <person name="Brodie E.L."/>
            <person name="Williams K.H."/>
            <person name="Hubbard S.S."/>
            <person name="Banfield J.F."/>
        </authorList>
    </citation>
    <scope>NUCLEOTIDE SEQUENCE [LARGE SCALE GENOMIC DNA]</scope>
</reference>
<dbReference type="EMBL" id="MEXM01000012">
    <property type="protein sequence ID" value="OGD01366.1"/>
    <property type="molecule type" value="Genomic_DNA"/>
</dbReference>
<dbReference type="InterPro" id="IPR021115">
    <property type="entry name" value="Pyridoxal-P_BS"/>
</dbReference>
<dbReference type="InterPro" id="IPR002129">
    <property type="entry name" value="PyrdxlP-dep_de-COase"/>
</dbReference>
<evidence type="ECO:0000256" key="2">
    <source>
        <dbReference type="ARBA" id="ARBA00009533"/>
    </source>
</evidence>
<dbReference type="GO" id="GO:0005737">
    <property type="term" value="C:cytoplasm"/>
    <property type="evidence" value="ECO:0007669"/>
    <property type="project" value="TreeGrafter"/>
</dbReference>
<sequence length="525" mass="59398">MLLHYKHLRLTRPKARFFMTFLEKEIIKFGSDGTGPLEKQYFIDPTSPDGTRRLARLSKEVVDTLGKIYAYKGDWGRLWEEDRKTYKWLTSTMQGEGEKRLRSLIGEILGKEFNTRRFDEQFMGQLHPQGSEAAFLGAMIGIFMNTNTIVKEVSIAEHEFEWEVLDWYAQMFGYDKNEYSANVVTGGTTANLTALWVARDKTISKLKKEGKYRRGQNMVVIAGDMKHYSIDKSVRILGDNMLFDEAATRGFKTSPADVERRLKVCRDRGIPVAAVVGIAGETETGLVDDLQALGIIAHRYGVHFHVDAAYGGPFILSEASKLFKGIENADSITVDPHKYGYVPYQCGIVLFRDRVDHALVQNGARYLQKAENKGILGSRKDRNFGLSARVEGSMGSGGVIAAWLSMKLFEREGYAHLLNHGIALANHAYESLLHSQVLRPLHQPELNGLLVGINADVNRKYRTKLVDQCREQLFNETGIYIGETDNLDCGGGCFRTVFTHPFTNERHVDKMVQNLERIVRTNLKR</sequence>
<evidence type="ECO:0000256" key="5">
    <source>
        <dbReference type="ARBA" id="ARBA00023239"/>
    </source>
</evidence>
<evidence type="ECO:0000313" key="8">
    <source>
        <dbReference type="EMBL" id="OGD01366.1"/>
    </source>
</evidence>
<comment type="caution">
    <text evidence="8">The sequence shown here is derived from an EMBL/GenBank/DDBJ whole genome shotgun (WGS) entry which is preliminary data.</text>
</comment>
<comment type="similarity">
    <text evidence="2 7">Belongs to the group II decarboxylase family.</text>
</comment>
<dbReference type="InterPro" id="IPR015422">
    <property type="entry name" value="PyrdxlP-dep_Trfase_small"/>
</dbReference>
<gene>
    <name evidence="8" type="ORF">A2972_03265</name>
</gene>